<organism evidence="1 2">
    <name type="scientific">Parabacteroides chinchillae</name>
    <dbReference type="NCBI Taxonomy" id="871327"/>
    <lineage>
        <taxon>Bacteria</taxon>
        <taxon>Pseudomonadati</taxon>
        <taxon>Bacteroidota</taxon>
        <taxon>Bacteroidia</taxon>
        <taxon>Bacteroidales</taxon>
        <taxon>Tannerellaceae</taxon>
        <taxon>Parabacteroides</taxon>
    </lineage>
</organism>
<dbReference type="RefSeq" id="WP_103983318.1">
    <property type="nucleotide sequence ID" value="NZ_FNVS01000008.1"/>
</dbReference>
<keyword evidence="2" id="KW-1185">Reference proteome</keyword>
<dbReference type="EMBL" id="FNVS01000008">
    <property type="protein sequence ID" value="SEF86636.1"/>
    <property type="molecule type" value="Genomic_DNA"/>
</dbReference>
<name>A0A8G2BWE3_9BACT</name>
<proteinExistence type="predicted"/>
<evidence type="ECO:0000313" key="1">
    <source>
        <dbReference type="EMBL" id="SEF86636.1"/>
    </source>
</evidence>
<gene>
    <name evidence="1" type="ORF">SAMN05444001_108127</name>
</gene>
<sequence>MNIKYKDIDAISYALCYANAMLDFKIEELEQKGFNNAVAGYRAKKEEIKEGIDALQKIRKELHLKDDYAYNEVFGVFNV</sequence>
<dbReference type="Proteomes" id="UP000236725">
    <property type="component" value="Unassembled WGS sequence"/>
</dbReference>
<dbReference type="AlphaFoldDB" id="A0A8G2BWE3"/>
<reference evidence="1 2" key="1">
    <citation type="submission" date="2016-10" db="EMBL/GenBank/DDBJ databases">
        <authorList>
            <person name="Varghese N."/>
            <person name="Submissions S."/>
        </authorList>
    </citation>
    <scope>NUCLEOTIDE SEQUENCE [LARGE SCALE GENOMIC DNA]</scope>
    <source>
        <strain evidence="1 2">DSM 29073</strain>
    </source>
</reference>
<accession>A0A8G2BWE3</accession>
<comment type="caution">
    <text evidence="1">The sequence shown here is derived from an EMBL/GenBank/DDBJ whole genome shotgun (WGS) entry which is preliminary data.</text>
</comment>
<evidence type="ECO:0000313" key="2">
    <source>
        <dbReference type="Proteomes" id="UP000236725"/>
    </source>
</evidence>
<protein>
    <submittedName>
        <fullName evidence="1">Uncharacterized protein</fullName>
    </submittedName>
</protein>